<dbReference type="InterPro" id="IPR007484">
    <property type="entry name" value="Peptidase_M28"/>
</dbReference>
<sequence>MMNRFTFLLCFALVFLNCKGQQTKNAPVGKQEVTNNNIENYCFDTQVLLEDIKELSSDAYEGRRTGTQGAEKAKNYVIERFSQLGAKPLGVKYEQPFQFSSFGKSYEATNILALIKGTESSQGYIVLSAHYDHEGVKNGQIYNGADDDASGISALFAFASYFKNNPPKHHVITAAFDAEELGLKGAYHYVQNPLIPKESLKLNLNMDMISRSANNELFAIGSRYYPQLKPAIETFKGLGKARLLIGHEGLDKGDNWTNSSDHAAFHKAKIPFIYFGVPDHEDYHKPTDDFERIDHQFYKDAVQTIIRVFEVYDAMPL</sequence>
<evidence type="ECO:0000313" key="2">
    <source>
        <dbReference type="EMBL" id="WAC01242.1"/>
    </source>
</evidence>
<dbReference type="InterPro" id="IPR045175">
    <property type="entry name" value="M28_fam"/>
</dbReference>
<dbReference type="SUPFAM" id="SSF53187">
    <property type="entry name" value="Zn-dependent exopeptidases"/>
    <property type="match status" value="1"/>
</dbReference>
<dbReference type="GO" id="GO:0008235">
    <property type="term" value="F:metalloexopeptidase activity"/>
    <property type="evidence" value="ECO:0007669"/>
    <property type="project" value="InterPro"/>
</dbReference>
<evidence type="ECO:0000313" key="3">
    <source>
        <dbReference type="Proteomes" id="UP001164705"/>
    </source>
</evidence>
<evidence type="ECO:0000259" key="1">
    <source>
        <dbReference type="Pfam" id="PF04389"/>
    </source>
</evidence>
<feature type="domain" description="Peptidase M28" evidence="1">
    <location>
        <begin position="110"/>
        <end position="306"/>
    </location>
</feature>
<dbReference type="RefSeq" id="WP_267675858.1">
    <property type="nucleotide sequence ID" value="NZ_CP113088.1"/>
</dbReference>
<reference evidence="2" key="1">
    <citation type="submission" date="2022-11" db="EMBL/GenBank/DDBJ databases">
        <title>Lacinutrix neustonica HL-RS19T sp. nov., isolated from the surface microlayer sample of brackish Lake Shihwa.</title>
        <authorList>
            <person name="Choi J.Y."/>
            <person name="Hwang C.Y."/>
        </authorList>
    </citation>
    <scope>NUCLEOTIDE SEQUENCE</scope>
    <source>
        <strain evidence="2">HL-RS19</strain>
    </source>
</reference>
<accession>A0A9E8MV86</accession>
<protein>
    <submittedName>
        <fullName evidence="2">M28 family peptidase</fullName>
    </submittedName>
</protein>
<name>A0A9E8MV86_9FLAO</name>
<dbReference type="GO" id="GO:0006508">
    <property type="term" value="P:proteolysis"/>
    <property type="evidence" value="ECO:0007669"/>
    <property type="project" value="InterPro"/>
</dbReference>
<dbReference type="KEGG" id="lnu:N7U66_14095"/>
<dbReference type="EMBL" id="CP113088">
    <property type="protein sequence ID" value="WAC01242.1"/>
    <property type="molecule type" value="Genomic_DNA"/>
</dbReference>
<dbReference type="Pfam" id="PF04389">
    <property type="entry name" value="Peptidase_M28"/>
    <property type="match status" value="1"/>
</dbReference>
<organism evidence="2 3">
    <name type="scientific">Lacinutrix neustonica</name>
    <dbReference type="NCBI Taxonomy" id="2980107"/>
    <lineage>
        <taxon>Bacteria</taxon>
        <taxon>Pseudomonadati</taxon>
        <taxon>Bacteroidota</taxon>
        <taxon>Flavobacteriia</taxon>
        <taxon>Flavobacteriales</taxon>
        <taxon>Flavobacteriaceae</taxon>
        <taxon>Lacinutrix</taxon>
    </lineage>
</organism>
<dbReference type="AlphaFoldDB" id="A0A9E8MV86"/>
<dbReference type="PANTHER" id="PTHR12147:SF26">
    <property type="entry name" value="PEPTIDASE M28 DOMAIN-CONTAINING PROTEIN"/>
    <property type="match status" value="1"/>
</dbReference>
<dbReference type="PANTHER" id="PTHR12147">
    <property type="entry name" value="METALLOPEPTIDASE M28 FAMILY MEMBER"/>
    <property type="match status" value="1"/>
</dbReference>
<dbReference type="Gene3D" id="3.40.630.10">
    <property type="entry name" value="Zn peptidases"/>
    <property type="match status" value="1"/>
</dbReference>
<keyword evidence="3" id="KW-1185">Reference proteome</keyword>
<gene>
    <name evidence="2" type="ORF">N7U66_14095</name>
</gene>
<proteinExistence type="predicted"/>
<dbReference type="Proteomes" id="UP001164705">
    <property type="component" value="Chromosome"/>
</dbReference>